<name>A0AAV8Y2C8_9CUCU</name>
<dbReference type="InterPro" id="IPR001179">
    <property type="entry name" value="PPIase_FKBP_dom"/>
</dbReference>
<evidence type="ECO:0000259" key="6">
    <source>
        <dbReference type="PROSITE" id="PS50059"/>
    </source>
</evidence>
<evidence type="ECO:0000256" key="3">
    <source>
        <dbReference type="ARBA" id="ARBA00023110"/>
    </source>
</evidence>
<proteinExistence type="predicted"/>
<dbReference type="GO" id="GO:0003755">
    <property type="term" value="F:peptidyl-prolyl cis-trans isomerase activity"/>
    <property type="evidence" value="ECO:0007669"/>
    <property type="project" value="UniProtKB-KW"/>
</dbReference>
<dbReference type="GO" id="GO:0005737">
    <property type="term" value="C:cytoplasm"/>
    <property type="evidence" value="ECO:0007669"/>
    <property type="project" value="TreeGrafter"/>
</dbReference>
<dbReference type="AlphaFoldDB" id="A0AAV8Y2C8"/>
<dbReference type="SUPFAM" id="SSF54534">
    <property type="entry name" value="FKBP-like"/>
    <property type="match status" value="1"/>
</dbReference>
<evidence type="ECO:0000256" key="1">
    <source>
        <dbReference type="ARBA" id="ARBA00000971"/>
    </source>
</evidence>
<feature type="domain" description="PPIase FKBP-type" evidence="6">
    <location>
        <begin position="32"/>
        <end position="109"/>
    </location>
</feature>
<reference evidence="7" key="1">
    <citation type="journal article" date="2023" name="Insect Mol. Biol.">
        <title>Genome sequencing provides insights into the evolution of gene families encoding plant cell wall-degrading enzymes in longhorned beetles.</title>
        <authorList>
            <person name="Shin N.R."/>
            <person name="Okamura Y."/>
            <person name="Kirsch R."/>
            <person name="Pauchet Y."/>
        </authorList>
    </citation>
    <scope>NUCLEOTIDE SEQUENCE</scope>
    <source>
        <strain evidence="7">RBIC_L_NR</strain>
    </source>
</reference>
<dbReference type="EMBL" id="JANEYF010002562">
    <property type="protein sequence ID" value="KAJ8944874.1"/>
    <property type="molecule type" value="Genomic_DNA"/>
</dbReference>
<dbReference type="PANTHER" id="PTHR10516">
    <property type="entry name" value="PEPTIDYL-PROLYL CIS-TRANS ISOMERASE"/>
    <property type="match status" value="1"/>
</dbReference>
<protein>
    <recommendedName>
        <fullName evidence="2 5">peptidylprolyl isomerase</fullName>
        <ecNumber evidence="2 5">5.2.1.8</ecNumber>
    </recommendedName>
</protein>
<gene>
    <name evidence="7" type="ORF">NQ314_009364</name>
</gene>
<dbReference type="InterPro" id="IPR050689">
    <property type="entry name" value="FKBP-type_PPIase"/>
</dbReference>
<dbReference type="InterPro" id="IPR046357">
    <property type="entry name" value="PPIase_dom_sf"/>
</dbReference>
<organism evidence="7 8">
    <name type="scientific">Rhamnusium bicolor</name>
    <dbReference type="NCBI Taxonomy" id="1586634"/>
    <lineage>
        <taxon>Eukaryota</taxon>
        <taxon>Metazoa</taxon>
        <taxon>Ecdysozoa</taxon>
        <taxon>Arthropoda</taxon>
        <taxon>Hexapoda</taxon>
        <taxon>Insecta</taxon>
        <taxon>Pterygota</taxon>
        <taxon>Neoptera</taxon>
        <taxon>Endopterygota</taxon>
        <taxon>Coleoptera</taxon>
        <taxon>Polyphaga</taxon>
        <taxon>Cucujiformia</taxon>
        <taxon>Chrysomeloidea</taxon>
        <taxon>Cerambycidae</taxon>
        <taxon>Lepturinae</taxon>
        <taxon>Rhagiini</taxon>
        <taxon>Rhamnusium</taxon>
    </lineage>
</organism>
<keyword evidence="4 5" id="KW-0413">Isomerase</keyword>
<dbReference type="Proteomes" id="UP001162156">
    <property type="component" value="Unassembled WGS sequence"/>
</dbReference>
<evidence type="ECO:0000313" key="8">
    <source>
        <dbReference type="Proteomes" id="UP001162156"/>
    </source>
</evidence>
<dbReference type="Gene3D" id="3.10.50.40">
    <property type="match status" value="1"/>
</dbReference>
<accession>A0AAV8Y2C8</accession>
<keyword evidence="8" id="KW-1185">Reference proteome</keyword>
<dbReference type="EC" id="5.2.1.8" evidence="2 5"/>
<evidence type="ECO:0000313" key="7">
    <source>
        <dbReference type="EMBL" id="KAJ8944874.1"/>
    </source>
</evidence>
<evidence type="ECO:0000256" key="2">
    <source>
        <dbReference type="ARBA" id="ARBA00013194"/>
    </source>
</evidence>
<evidence type="ECO:0000256" key="4">
    <source>
        <dbReference type="ARBA" id="ARBA00023235"/>
    </source>
</evidence>
<dbReference type="PANTHER" id="PTHR10516:SF443">
    <property type="entry name" value="FK506-BINDING PROTEIN 59-RELATED"/>
    <property type="match status" value="1"/>
</dbReference>
<keyword evidence="3 5" id="KW-0697">Rotamase</keyword>
<comment type="caution">
    <text evidence="7">The sequence shown here is derived from an EMBL/GenBank/DDBJ whole genome shotgun (WGS) entry which is preliminary data.</text>
</comment>
<comment type="catalytic activity">
    <reaction evidence="1 5">
        <text>[protein]-peptidylproline (omega=180) = [protein]-peptidylproline (omega=0)</text>
        <dbReference type="Rhea" id="RHEA:16237"/>
        <dbReference type="Rhea" id="RHEA-COMP:10747"/>
        <dbReference type="Rhea" id="RHEA-COMP:10748"/>
        <dbReference type="ChEBI" id="CHEBI:83833"/>
        <dbReference type="ChEBI" id="CHEBI:83834"/>
        <dbReference type="EC" id="5.2.1.8"/>
    </reaction>
</comment>
<dbReference type="PROSITE" id="PS50059">
    <property type="entry name" value="FKBP_PPIASE"/>
    <property type="match status" value="1"/>
</dbReference>
<dbReference type="Pfam" id="PF00254">
    <property type="entry name" value="FKBP_C"/>
    <property type="match status" value="1"/>
</dbReference>
<evidence type="ECO:0000256" key="5">
    <source>
        <dbReference type="PROSITE-ProRule" id="PRU00277"/>
    </source>
</evidence>
<dbReference type="FunFam" id="3.10.50.40:FF:000006">
    <property type="entry name" value="Peptidyl-prolyl cis-trans isomerase"/>
    <property type="match status" value="1"/>
</dbReference>
<sequence>MPDPVDISINKDGGVLKEILQEGVGDELPPQGCKVRVHYTGTLTDGTKFDSSRERNDPFKFDLGKGNVIRAWDIGVATMKKGERAVLTCAPEYAYGKAGSPPRSHQILL</sequence>